<evidence type="ECO:0000313" key="2">
    <source>
        <dbReference type="Proteomes" id="UP000006514"/>
    </source>
</evidence>
<dbReference type="Proteomes" id="UP000006514">
    <property type="component" value="Unassembled WGS sequence"/>
</dbReference>
<dbReference type="SUPFAM" id="SSF81383">
    <property type="entry name" value="F-box domain"/>
    <property type="match status" value="1"/>
</dbReference>
<dbReference type="AlphaFoldDB" id="J0WX31"/>
<reference evidence="2" key="1">
    <citation type="journal article" date="2012" name="Science">
        <title>The Paleozoic origin of enzymatic lignin decomposition reconstructed from 31 fungal genomes.</title>
        <authorList>
            <person name="Floudas D."/>
            <person name="Binder M."/>
            <person name="Riley R."/>
            <person name="Barry K."/>
            <person name="Blanchette R.A."/>
            <person name="Henrissat B."/>
            <person name="Martinez A.T."/>
            <person name="Otillar R."/>
            <person name="Spatafora J.W."/>
            <person name="Yadav J.S."/>
            <person name="Aerts A."/>
            <person name="Benoit I."/>
            <person name="Boyd A."/>
            <person name="Carlson A."/>
            <person name="Copeland A."/>
            <person name="Coutinho P.M."/>
            <person name="de Vries R.P."/>
            <person name="Ferreira P."/>
            <person name="Findley K."/>
            <person name="Foster B."/>
            <person name="Gaskell J."/>
            <person name="Glotzer D."/>
            <person name="Gorecki P."/>
            <person name="Heitman J."/>
            <person name="Hesse C."/>
            <person name="Hori C."/>
            <person name="Igarashi K."/>
            <person name="Jurgens J.A."/>
            <person name="Kallen N."/>
            <person name="Kersten P."/>
            <person name="Kohler A."/>
            <person name="Kuees U."/>
            <person name="Kumar T.K.A."/>
            <person name="Kuo A."/>
            <person name="LaButti K."/>
            <person name="Larrondo L.F."/>
            <person name="Lindquist E."/>
            <person name="Ling A."/>
            <person name="Lombard V."/>
            <person name="Lucas S."/>
            <person name="Lundell T."/>
            <person name="Martin R."/>
            <person name="McLaughlin D.J."/>
            <person name="Morgenstern I."/>
            <person name="Morin E."/>
            <person name="Murat C."/>
            <person name="Nagy L.G."/>
            <person name="Nolan M."/>
            <person name="Ohm R.A."/>
            <person name="Patyshakuliyeva A."/>
            <person name="Rokas A."/>
            <person name="Ruiz-Duenas F.J."/>
            <person name="Sabat G."/>
            <person name="Salamov A."/>
            <person name="Samejima M."/>
            <person name="Schmutz J."/>
            <person name="Slot J.C."/>
            <person name="St John F."/>
            <person name="Stenlid J."/>
            <person name="Sun H."/>
            <person name="Sun S."/>
            <person name="Syed K."/>
            <person name="Tsang A."/>
            <person name="Wiebenga A."/>
            <person name="Young D."/>
            <person name="Pisabarro A."/>
            <person name="Eastwood D.C."/>
            <person name="Martin F."/>
            <person name="Cullen D."/>
            <person name="Grigoriev I.V."/>
            <person name="Hibbett D.S."/>
        </authorList>
    </citation>
    <scope>NUCLEOTIDE SEQUENCE [LARGE SCALE GENOMIC DNA]</scope>
    <source>
        <strain evidence="2">TFB10046</strain>
    </source>
</reference>
<dbReference type="InterPro" id="IPR036047">
    <property type="entry name" value="F-box-like_dom_sf"/>
</dbReference>
<protein>
    <recommendedName>
        <fullName evidence="3">F-box domain-containing protein</fullName>
    </recommendedName>
</protein>
<keyword evidence="2" id="KW-1185">Reference proteome</keyword>
<dbReference type="KEGG" id="adl:AURDEDRAFT_127367"/>
<evidence type="ECO:0008006" key="3">
    <source>
        <dbReference type="Google" id="ProtNLM"/>
    </source>
</evidence>
<gene>
    <name evidence="1" type="ORF">AURDEDRAFT_127367</name>
</gene>
<evidence type="ECO:0000313" key="1">
    <source>
        <dbReference type="EMBL" id="EJD40992.1"/>
    </source>
</evidence>
<organism evidence="1 2">
    <name type="scientific">Auricularia subglabra (strain TFB-10046 / SS5)</name>
    <name type="common">White-rot fungus</name>
    <name type="synonym">Auricularia delicata (strain TFB10046)</name>
    <dbReference type="NCBI Taxonomy" id="717982"/>
    <lineage>
        <taxon>Eukaryota</taxon>
        <taxon>Fungi</taxon>
        <taxon>Dikarya</taxon>
        <taxon>Basidiomycota</taxon>
        <taxon>Agaricomycotina</taxon>
        <taxon>Agaricomycetes</taxon>
        <taxon>Auriculariales</taxon>
        <taxon>Auriculariaceae</taxon>
        <taxon>Auricularia</taxon>
    </lineage>
</organism>
<proteinExistence type="predicted"/>
<dbReference type="OrthoDB" id="10684157at2759"/>
<dbReference type="InParanoid" id="J0WX31"/>
<sequence>MGHPIESRLPQLCEQVVAVLVDAQKKSICDAYHVSSVKQAVIRDIRRALVLQGRQVRKLGSYEGDLHRFLDLPLSTLHRILCFLEVEDCVAVSETCTILNEVCVAHRPLWATLVLQKRPFQDVIRGRSRSGCYQRAAALLRRSFPDPIHATFAMDIGSGEYSETLLGLLAESIPQAATLNLEVYQEGIFHTGVRFYDSLNPPPVDAWSTSLDALCQPARFLHTLRISRREYSTTDHLRDQYVHAVSSVPLNTNVLGGVPGELRVCCLRGINIPIGGCAALAMLRTFDYRPVRGRLRSSQLLDILRHLPRLEVLGLTLIHFEDDTDWSCFRHHSLSRVSTMSYLHTLDTGTPIHPLFLHLGVHTLYILDDTYSLDPLVELFGTPEEMRVSADGTTQVFDLICGTSQLWIPSYPVCDLAEFPTVLFQRMTTLTLHESLWDISAVPPQAPALVSLHIIFRPYRAAEQMVAGPAGPRFCTGIFSGMAEAPWGCPMLEEVAFSFSGPSRPREPAHCIRTCAQERDARVGPGTISLSDIATFIRTAVAFNAPRLLRLRLYGVSDLADPDPGAALSCLQTMVDEIESFDFCDPKARGLFDFQDALLQPPARHFDSAVHANDKRLPSY</sequence>
<name>J0WX31_AURST</name>
<dbReference type="EMBL" id="JH687797">
    <property type="protein sequence ID" value="EJD40992.1"/>
    <property type="molecule type" value="Genomic_DNA"/>
</dbReference>
<accession>J0WX31</accession>